<keyword evidence="1" id="KW-0812">Transmembrane</keyword>
<sequence length="71" mass="8114">MGKNMKIIYLDFINIFHEMMNSLSDSSLISSNATVINEEIGECNTINPVKIVIISFMITVIGYIIYYTFIK</sequence>
<organism evidence="2">
    <name type="scientific">viral metagenome</name>
    <dbReference type="NCBI Taxonomy" id="1070528"/>
    <lineage>
        <taxon>unclassified sequences</taxon>
        <taxon>metagenomes</taxon>
        <taxon>organismal metagenomes</taxon>
    </lineage>
</organism>
<protein>
    <submittedName>
        <fullName evidence="2">Uncharacterized protein</fullName>
    </submittedName>
</protein>
<keyword evidence="1" id="KW-0472">Membrane</keyword>
<dbReference type="EMBL" id="MN740890">
    <property type="protein sequence ID" value="QHU16804.1"/>
    <property type="molecule type" value="Genomic_DNA"/>
</dbReference>
<evidence type="ECO:0000313" key="2">
    <source>
        <dbReference type="EMBL" id="QHU16804.1"/>
    </source>
</evidence>
<name>A0A6C0KKE9_9ZZZZ</name>
<keyword evidence="1" id="KW-1133">Transmembrane helix</keyword>
<feature type="transmembrane region" description="Helical" evidence="1">
    <location>
        <begin position="51"/>
        <end position="70"/>
    </location>
</feature>
<proteinExistence type="predicted"/>
<dbReference type="AlphaFoldDB" id="A0A6C0KKE9"/>
<reference evidence="2" key="1">
    <citation type="journal article" date="2020" name="Nature">
        <title>Giant virus diversity and host interactions through global metagenomics.</title>
        <authorList>
            <person name="Schulz F."/>
            <person name="Roux S."/>
            <person name="Paez-Espino D."/>
            <person name="Jungbluth S."/>
            <person name="Walsh D.A."/>
            <person name="Denef V.J."/>
            <person name="McMahon K.D."/>
            <person name="Konstantinidis K.T."/>
            <person name="Eloe-Fadrosh E.A."/>
            <person name="Kyrpides N.C."/>
            <person name="Woyke T."/>
        </authorList>
    </citation>
    <scope>NUCLEOTIDE SEQUENCE</scope>
    <source>
        <strain evidence="2">GVMAG-S-3300012000-53</strain>
    </source>
</reference>
<evidence type="ECO:0000256" key="1">
    <source>
        <dbReference type="SAM" id="Phobius"/>
    </source>
</evidence>
<accession>A0A6C0KKE9</accession>